<protein>
    <submittedName>
        <fullName evidence="10">Zinc carboxypeptidase</fullName>
    </submittedName>
</protein>
<keyword evidence="4" id="KW-0378">Hydrolase</keyword>
<evidence type="ECO:0000256" key="8">
    <source>
        <dbReference type="SAM" id="SignalP"/>
    </source>
</evidence>
<dbReference type="EMBL" id="JAULSR010000004">
    <property type="protein sequence ID" value="KAK0622064.1"/>
    <property type="molecule type" value="Genomic_DNA"/>
</dbReference>
<dbReference type="PROSITE" id="PS52035">
    <property type="entry name" value="PEPTIDASE_M14"/>
    <property type="match status" value="1"/>
</dbReference>
<evidence type="ECO:0000256" key="3">
    <source>
        <dbReference type="ARBA" id="ARBA00022670"/>
    </source>
</evidence>
<feature type="active site" description="Proton donor/acceptor" evidence="7">
    <location>
        <position position="404"/>
    </location>
</feature>
<dbReference type="Proteomes" id="UP001174934">
    <property type="component" value="Unassembled WGS sequence"/>
</dbReference>
<evidence type="ECO:0000256" key="2">
    <source>
        <dbReference type="ARBA" id="ARBA00005988"/>
    </source>
</evidence>
<evidence type="ECO:0000256" key="7">
    <source>
        <dbReference type="PROSITE-ProRule" id="PRU01379"/>
    </source>
</evidence>
<evidence type="ECO:0000313" key="11">
    <source>
        <dbReference type="Proteomes" id="UP001174934"/>
    </source>
</evidence>
<organism evidence="10 11">
    <name type="scientific">Bombardia bombarda</name>
    <dbReference type="NCBI Taxonomy" id="252184"/>
    <lineage>
        <taxon>Eukaryota</taxon>
        <taxon>Fungi</taxon>
        <taxon>Dikarya</taxon>
        <taxon>Ascomycota</taxon>
        <taxon>Pezizomycotina</taxon>
        <taxon>Sordariomycetes</taxon>
        <taxon>Sordariomycetidae</taxon>
        <taxon>Sordariales</taxon>
        <taxon>Lasiosphaeriaceae</taxon>
        <taxon>Bombardia</taxon>
    </lineage>
</organism>
<name>A0AA39WUW5_9PEZI</name>
<evidence type="ECO:0000256" key="1">
    <source>
        <dbReference type="ARBA" id="ARBA00001947"/>
    </source>
</evidence>
<proteinExistence type="inferred from homology"/>
<dbReference type="SUPFAM" id="SSF53187">
    <property type="entry name" value="Zn-dependent exopeptidases"/>
    <property type="match status" value="1"/>
</dbReference>
<dbReference type="Pfam" id="PF00246">
    <property type="entry name" value="Peptidase_M14"/>
    <property type="match status" value="1"/>
</dbReference>
<keyword evidence="10" id="KW-0121">Carboxypeptidase</keyword>
<reference evidence="10" key="1">
    <citation type="submission" date="2023-06" db="EMBL/GenBank/DDBJ databases">
        <title>Genome-scale phylogeny and comparative genomics of the fungal order Sordariales.</title>
        <authorList>
            <consortium name="Lawrence Berkeley National Laboratory"/>
            <person name="Hensen N."/>
            <person name="Bonometti L."/>
            <person name="Westerberg I."/>
            <person name="Brannstrom I.O."/>
            <person name="Guillou S."/>
            <person name="Cros-Aarteil S."/>
            <person name="Calhoun S."/>
            <person name="Haridas S."/>
            <person name="Kuo A."/>
            <person name="Mondo S."/>
            <person name="Pangilinan J."/>
            <person name="Riley R."/>
            <person name="LaButti K."/>
            <person name="Andreopoulos B."/>
            <person name="Lipzen A."/>
            <person name="Chen C."/>
            <person name="Yanf M."/>
            <person name="Daum C."/>
            <person name="Ng V."/>
            <person name="Clum A."/>
            <person name="Steindorff A."/>
            <person name="Ohm R."/>
            <person name="Martin F."/>
            <person name="Silar P."/>
            <person name="Natvig D."/>
            <person name="Lalanne C."/>
            <person name="Gautier V."/>
            <person name="Ament-velasquez S.L."/>
            <person name="Kruys A."/>
            <person name="Hutchinson M.I."/>
            <person name="Powell A.J."/>
            <person name="Barry K."/>
            <person name="Miller A.N."/>
            <person name="Grigoriev I.V."/>
            <person name="Debuchy R."/>
            <person name="Gladieux P."/>
            <person name="Thoren M.H."/>
            <person name="Johannesson H."/>
        </authorList>
    </citation>
    <scope>NUCLEOTIDE SEQUENCE</scope>
    <source>
        <strain evidence="10">SMH3391-2</strain>
    </source>
</reference>
<evidence type="ECO:0000313" key="10">
    <source>
        <dbReference type="EMBL" id="KAK0622064.1"/>
    </source>
</evidence>
<feature type="domain" description="Peptidase M14" evidence="9">
    <location>
        <begin position="80"/>
        <end position="441"/>
    </location>
</feature>
<dbReference type="PANTHER" id="PTHR11705">
    <property type="entry name" value="PROTEASE FAMILY M14 CARBOXYPEPTIDASE A,B"/>
    <property type="match status" value="1"/>
</dbReference>
<keyword evidence="8" id="KW-0732">Signal</keyword>
<keyword evidence="5" id="KW-0862">Zinc</keyword>
<dbReference type="AlphaFoldDB" id="A0AA39WUW5"/>
<evidence type="ECO:0000259" key="9">
    <source>
        <dbReference type="PROSITE" id="PS52035"/>
    </source>
</evidence>
<gene>
    <name evidence="10" type="ORF">B0T17DRAFT_493905</name>
</gene>
<dbReference type="GO" id="GO:0006508">
    <property type="term" value="P:proteolysis"/>
    <property type="evidence" value="ECO:0007669"/>
    <property type="project" value="UniProtKB-KW"/>
</dbReference>
<keyword evidence="6" id="KW-0482">Metalloprotease</keyword>
<evidence type="ECO:0000256" key="4">
    <source>
        <dbReference type="ARBA" id="ARBA00022801"/>
    </source>
</evidence>
<feature type="chain" id="PRO_5041259178" evidence="8">
    <location>
        <begin position="19"/>
        <end position="445"/>
    </location>
</feature>
<comment type="caution">
    <text evidence="10">The sequence shown here is derived from an EMBL/GenBank/DDBJ whole genome shotgun (WGS) entry which is preliminary data.</text>
</comment>
<evidence type="ECO:0000256" key="5">
    <source>
        <dbReference type="ARBA" id="ARBA00022833"/>
    </source>
</evidence>
<sequence>MKTAFLSFLIPLLVPVQACLTRDEIRGGHIVDLTKGINRRQTDGNVGTIPVATGDRFQNGDKAPRGIGSQAATVLGTFNSVLNTNEIKSAIKGLEKEFRVGYFETPYKTFENRTMFGAKVGGTGKSNNGYRVLLETGIHARERGGPDHLIYFISDLLWANREKKGLNYGGVSYTYKDVQTALGMGIVVLPLVNPDGVAFDQTTNSCWRKNRNPASAISGDPHSIGIDLNRNFAPVWNFTKYLAPGIEAASTNASTETFYGTGPLSEPETKNVDWTMDRFPNLGWFMDQHSPATLVLYGWCHDSNQARDPTQNFGNMAYDGKRGVVPDEPSKGTAYKEYLDQKDWDILSLTAARIAGGMSDSTGRFYPALQAPHLYPSSGCSADHGYMKAMLDPSKKKIYGFGVEFGEWNEDAECGFYPTVEAHGKNMVENGVAYMELLLNAARLS</sequence>
<dbReference type="GO" id="GO:0004181">
    <property type="term" value="F:metallocarboxypeptidase activity"/>
    <property type="evidence" value="ECO:0007669"/>
    <property type="project" value="InterPro"/>
</dbReference>
<dbReference type="GO" id="GO:0008270">
    <property type="term" value="F:zinc ion binding"/>
    <property type="evidence" value="ECO:0007669"/>
    <property type="project" value="InterPro"/>
</dbReference>
<dbReference type="InterPro" id="IPR000834">
    <property type="entry name" value="Peptidase_M14"/>
</dbReference>
<dbReference type="Gene3D" id="3.40.630.10">
    <property type="entry name" value="Zn peptidases"/>
    <property type="match status" value="1"/>
</dbReference>
<feature type="signal peptide" evidence="8">
    <location>
        <begin position="1"/>
        <end position="18"/>
    </location>
</feature>
<dbReference type="SMART" id="SM00631">
    <property type="entry name" value="Zn_pept"/>
    <property type="match status" value="1"/>
</dbReference>
<evidence type="ECO:0000256" key="6">
    <source>
        <dbReference type="ARBA" id="ARBA00023049"/>
    </source>
</evidence>
<comment type="cofactor">
    <cofactor evidence="1">
        <name>Zn(2+)</name>
        <dbReference type="ChEBI" id="CHEBI:29105"/>
    </cofactor>
</comment>
<accession>A0AA39WUW5</accession>
<comment type="similarity">
    <text evidence="2 7">Belongs to the peptidase M14 family.</text>
</comment>
<dbReference type="PANTHER" id="PTHR11705:SF143">
    <property type="entry name" value="SLL0236 PROTEIN"/>
    <property type="match status" value="1"/>
</dbReference>
<keyword evidence="3" id="KW-0645">Protease</keyword>
<keyword evidence="11" id="KW-1185">Reference proteome</keyword>